<dbReference type="EMBL" id="CM037630">
    <property type="protein sequence ID" value="KAH7987358.1"/>
    <property type="molecule type" value="Genomic_DNA"/>
</dbReference>
<dbReference type="Proteomes" id="UP000827872">
    <property type="component" value="Linkage Group LG17"/>
</dbReference>
<keyword evidence="2" id="KW-1185">Reference proteome</keyword>
<comment type="caution">
    <text evidence="1">The sequence shown here is derived from an EMBL/GenBank/DDBJ whole genome shotgun (WGS) entry which is preliminary data.</text>
</comment>
<name>A0ACB8E4Z6_9SAUR</name>
<organism evidence="1 2">
    <name type="scientific">Sphaerodactylus townsendi</name>
    <dbReference type="NCBI Taxonomy" id="933632"/>
    <lineage>
        <taxon>Eukaryota</taxon>
        <taxon>Metazoa</taxon>
        <taxon>Chordata</taxon>
        <taxon>Craniata</taxon>
        <taxon>Vertebrata</taxon>
        <taxon>Euteleostomi</taxon>
        <taxon>Lepidosauria</taxon>
        <taxon>Squamata</taxon>
        <taxon>Bifurcata</taxon>
        <taxon>Gekkota</taxon>
        <taxon>Sphaerodactylidae</taxon>
        <taxon>Sphaerodactylus</taxon>
    </lineage>
</organism>
<reference evidence="1" key="1">
    <citation type="submission" date="2021-08" db="EMBL/GenBank/DDBJ databases">
        <title>The first chromosome-level gecko genome reveals the dynamic sex chromosomes of Neotropical dwarf geckos (Sphaerodactylidae: Sphaerodactylus).</title>
        <authorList>
            <person name="Pinto B.J."/>
            <person name="Keating S.E."/>
            <person name="Gamble T."/>
        </authorList>
    </citation>
    <scope>NUCLEOTIDE SEQUENCE</scope>
    <source>
        <strain evidence="1">TG3544</strain>
    </source>
</reference>
<gene>
    <name evidence="1" type="primary">ALDH1A2</name>
    <name evidence="1" type="ORF">K3G42_003781</name>
</gene>
<proteinExistence type="predicted"/>
<evidence type="ECO:0000313" key="2">
    <source>
        <dbReference type="Proteomes" id="UP000827872"/>
    </source>
</evidence>
<evidence type="ECO:0000313" key="1">
    <source>
        <dbReference type="EMBL" id="KAH7987358.1"/>
    </source>
</evidence>
<sequence length="133" mass="14463">MGLFGMQGDLVPRIFINNEWQNSESGKVFPVYNPATGEQICEVQEADKLDTDKAVRAARLAFSLGSVWRRMDASERGRFLDRLADLVERDRTLLAEGQESPNLVIRIAEETGGGGFILPADLGAAAKVPSQAG</sequence>
<protein>
    <submittedName>
        <fullName evidence="1">Aldehyde dehydrogenase</fullName>
    </submittedName>
</protein>
<accession>A0ACB8E4Z6</accession>